<feature type="compositionally biased region" description="Polar residues" evidence="1">
    <location>
        <begin position="347"/>
        <end position="358"/>
    </location>
</feature>
<evidence type="ECO:0000313" key="3">
    <source>
        <dbReference type="Proteomes" id="UP000075230"/>
    </source>
</evidence>
<sequence length="358" mass="40276">MYPQTPIGYSAPMVFSHGGSNPGDGLDEYYASMQPQWTALDTSPYTGVSNPYTTAAAFPTGAILTPISLPDSSFRPSPVLSHHSQDFHYNVPESVPPQGLGITAPFPSSFPRTVTAGLGHTSEEPDFGFSEAILSPQPPPAKRIRRGPKQAVTPREAPVTILPNPEGLQRMEQERRQGAADAQNNQRPRAPGRGRRDPQAEEEDAFVERLREQNLAWKVIREMFRNKFHKDASEARLQMRMLRRRKERLARWDENDVSTCAQAVANCQLINDQVIQIRLLIRAREYWEHEKYNVIAQKMKEFGAGPYTPEQCEAQLRYLDAQNRERSTGPRTRIPDPQPSRKRSWSKVASSVASGSTK</sequence>
<feature type="compositionally biased region" description="Basic and acidic residues" evidence="1">
    <location>
        <begin position="169"/>
        <end position="178"/>
    </location>
</feature>
<dbReference type="Proteomes" id="UP000075230">
    <property type="component" value="Unassembled WGS sequence"/>
</dbReference>
<feature type="region of interest" description="Disordered" evidence="1">
    <location>
        <begin position="117"/>
        <end position="204"/>
    </location>
</feature>
<evidence type="ECO:0000256" key="1">
    <source>
        <dbReference type="SAM" id="MobiDB-lite"/>
    </source>
</evidence>
<comment type="caution">
    <text evidence="2">The sequence shown here is derived from an EMBL/GenBank/DDBJ whole genome shotgun (WGS) entry which is preliminary data.</text>
</comment>
<gene>
    <name evidence="2" type="ORF">RIB2604_00606200</name>
</gene>
<feature type="region of interest" description="Disordered" evidence="1">
    <location>
        <begin position="322"/>
        <end position="358"/>
    </location>
</feature>
<dbReference type="EMBL" id="BCWF01000006">
    <property type="protein sequence ID" value="GAT20035.1"/>
    <property type="molecule type" value="Genomic_DNA"/>
</dbReference>
<organism evidence="2 3">
    <name type="scientific">Aspergillus kawachii</name>
    <name type="common">White koji mold</name>
    <name type="synonym">Aspergillus awamori var. kawachi</name>
    <dbReference type="NCBI Taxonomy" id="1069201"/>
    <lineage>
        <taxon>Eukaryota</taxon>
        <taxon>Fungi</taxon>
        <taxon>Dikarya</taxon>
        <taxon>Ascomycota</taxon>
        <taxon>Pezizomycotina</taxon>
        <taxon>Eurotiomycetes</taxon>
        <taxon>Eurotiomycetidae</taxon>
        <taxon>Eurotiales</taxon>
        <taxon>Aspergillaceae</taxon>
        <taxon>Aspergillus</taxon>
        <taxon>Aspergillus subgen. Circumdati</taxon>
    </lineage>
</organism>
<proteinExistence type="predicted"/>
<name>A0A146F1G7_ASPKA</name>
<dbReference type="AlphaFoldDB" id="A0A146F1G7"/>
<accession>A0A146F1G7</accession>
<reference evidence="3" key="2">
    <citation type="submission" date="2016-02" db="EMBL/GenBank/DDBJ databases">
        <title>Genome sequencing of Aspergillus luchuensis NBRC 4314.</title>
        <authorList>
            <person name="Yamada O."/>
        </authorList>
    </citation>
    <scope>NUCLEOTIDE SEQUENCE [LARGE SCALE GENOMIC DNA]</scope>
    <source>
        <strain evidence="3">RIB 2604</strain>
    </source>
</reference>
<protein>
    <submittedName>
        <fullName evidence="2">Similar to An07g07320</fullName>
    </submittedName>
</protein>
<dbReference type="VEuPathDB" id="FungiDB:ASPFODRAFT_203253"/>
<reference evidence="2 3" key="1">
    <citation type="journal article" date="2016" name="DNA Res.">
        <title>Genome sequence of Aspergillus luchuensis NBRC 4314.</title>
        <authorList>
            <person name="Yamada O."/>
            <person name="Machida M."/>
            <person name="Hosoyama A."/>
            <person name="Goto M."/>
            <person name="Takahashi T."/>
            <person name="Futagami T."/>
            <person name="Yamagata Y."/>
            <person name="Takeuchi M."/>
            <person name="Kobayashi T."/>
            <person name="Koike H."/>
            <person name="Abe K."/>
            <person name="Asai K."/>
            <person name="Arita M."/>
            <person name="Fujita N."/>
            <person name="Fukuda K."/>
            <person name="Higa K."/>
            <person name="Horikawa H."/>
            <person name="Ishikawa T."/>
            <person name="Jinno K."/>
            <person name="Kato Y."/>
            <person name="Kirimura K."/>
            <person name="Mizutani O."/>
            <person name="Nakasone K."/>
            <person name="Sano M."/>
            <person name="Shiraishi Y."/>
            <person name="Tsukahara M."/>
            <person name="Gomi K."/>
        </authorList>
    </citation>
    <scope>NUCLEOTIDE SEQUENCE [LARGE SCALE GENOMIC DNA]</scope>
    <source>
        <strain evidence="2 3">RIB 2604</strain>
    </source>
</reference>
<evidence type="ECO:0000313" key="2">
    <source>
        <dbReference type="EMBL" id="GAT20035.1"/>
    </source>
</evidence>